<proteinExistence type="predicted"/>
<sequence>MLSKVIKTFSIQRTIRLSKQVVFFLWKTISIIIGSKTTMNDVLIKYEIRTEN</sequence>
<evidence type="ECO:0000313" key="1">
    <source>
        <dbReference type="EMBL" id="SVE15873.1"/>
    </source>
</evidence>
<accession>A0A383B7R3</accession>
<organism evidence="1">
    <name type="scientific">marine metagenome</name>
    <dbReference type="NCBI Taxonomy" id="408172"/>
    <lineage>
        <taxon>unclassified sequences</taxon>
        <taxon>metagenomes</taxon>
        <taxon>ecological metagenomes</taxon>
    </lineage>
</organism>
<protein>
    <submittedName>
        <fullName evidence="1">Uncharacterized protein</fullName>
    </submittedName>
</protein>
<name>A0A383B7R3_9ZZZZ</name>
<reference evidence="1" key="1">
    <citation type="submission" date="2018-05" db="EMBL/GenBank/DDBJ databases">
        <authorList>
            <person name="Lanie J.A."/>
            <person name="Ng W.-L."/>
            <person name="Kazmierczak K.M."/>
            <person name="Andrzejewski T.M."/>
            <person name="Davidsen T.M."/>
            <person name="Wayne K.J."/>
            <person name="Tettelin H."/>
            <person name="Glass J.I."/>
            <person name="Rusch D."/>
            <person name="Podicherti R."/>
            <person name="Tsui H.-C.T."/>
            <person name="Winkler M.E."/>
        </authorList>
    </citation>
    <scope>NUCLEOTIDE SEQUENCE</scope>
</reference>
<gene>
    <name evidence="1" type="ORF">METZ01_LOCUS468727</name>
</gene>
<dbReference type="AlphaFoldDB" id="A0A383B7R3"/>
<dbReference type="EMBL" id="UINC01198079">
    <property type="protein sequence ID" value="SVE15873.1"/>
    <property type="molecule type" value="Genomic_DNA"/>
</dbReference>